<feature type="region of interest" description="Disordered" evidence="9">
    <location>
        <begin position="412"/>
        <end position="436"/>
    </location>
</feature>
<evidence type="ECO:0000256" key="6">
    <source>
        <dbReference type="ARBA" id="ARBA00022833"/>
    </source>
</evidence>
<dbReference type="Gene3D" id="3.30.40.10">
    <property type="entry name" value="Zinc/RING finger domain, C3HC4 (zinc finger)"/>
    <property type="match status" value="1"/>
</dbReference>
<feature type="domain" description="PHD-type" evidence="10">
    <location>
        <begin position="68"/>
        <end position="118"/>
    </location>
</feature>
<dbReference type="InterPro" id="IPR003618">
    <property type="entry name" value="TFIIS_cen_dom"/>
</dbReference>
<feature type="compositionally biased region" description="Polar residues" evidence="9">
    <location>
        <begin position="542"/>
        <end position="551"/>
    </location>
</feature>
<comment type="similarity">
    <text evidence="2">Belongs to the BYE1 family.</text>
</comment>
<keyword evidence="7" id="KW-0539">Nucleus</keyword>
<dbReference type="CDD" id="cd21538">
    <property type="entry name" value="SPOC_TFIIS"/>
    <property type="match status" value="1"/>
</dbReference>
<feature type="compositionally biased region" description="Low complexity" evidence="9">
    <location>
        <begin position="505"/>
        <end position="517"/>
    </location>
</feature>
<evidence type="ECO:0000259" key="11">
    <source>
        <dbReference type="PROSITE" id="PS51321"/>
    </source>
</evidence>
<feature type="region of interest" description="Disordered" evidence="9">
    <location>
        <begin position="319"/>
        <end position="346"/>
    </location>
</feature>
<dbReference type="InterPro" id="IPR011011">
    <property type="entry name" value="Znf_FYVE_PHD"/>
</dbReference>
<feature type="compositionally biased region" description="Basic and acidic residues" evidence="9">
    <location>
        <begin position="427"/>
        <end position="436"/>
    </location>
</feature>
<evidence type="ECO:0000259" key="10">
    <source>
        <dbReference type="PROSITE" id="PS50016"/>
    </source>
</evidence>
<dbReference type="GO" id="GO:0008270">
    <property type="term" value="F:zinc ion binding"/>
    <property type="evidence" value="ECO:0007669"/>
    <property type="project" value="UniProtKB-KW"/>
</dbReference>
<reference evidence="12 13" key="1">
    <citation type="journal article" date="2020" name="ISME J.">
        <title>Uncovering the hidden diversity of litter-decomposition mechanisms in mushroom-forming fungi.</title>
        <authorList>
            <person name="Floudas D."/>
            <person name="Bentzer J."/>
            <person name="Ahren D."/>
            <person name="Johansson T."/>
            <person name="Persson P."/>
            <person name="Tunlid A."/>
        </authorList>
    </citation>
    <scope>NUCLEOTIDE SEQUENCE [LARGE SCALE GENOMIC DNA]</scope>
    <source>
        <strain evidence="12 13">CBS 175.51</strain>
    </source>
</reference>
<feature type="region of interest" description="Disordered" evidence="9">
    <location>
        <begin position="464"/>
        <end position="551"/>
    </location>
</feature>
<feature type="region of interest" description="Disordered" evidence="9">
    <location>
        <begin position="171"/>
        <end position="289"/>
    </location>
</feature>
<evidence type="ECO:0000256" key="3">
    <source>
        <dbReference type="ARBA" id="ARBA00021616"/>
    </source>
</evidence>
<feature type="region of interest" description="Disordered" evidence="9">
    <location>
        <begin position="1"/>
        <end position="61"/>
    </location>
</feature>
<comment type="function">
    <text evidence="1">Negative regulator of transcription elongation.</text>
</comment>
<dbReference type="InterPro" id="IPR019787">
    <property type="entry name" value="Znf_PHD-finger"/>
</dbReference>
<feature type="domain" description="TFIIS central" evidence="11">
    <location>
        <begin position="328"/>
        <end position="449"/>
    </location>
</feature>
<evidence type="ECO:0000256" key="8">
    <source>
        <dbReference type="PROSITE-ProRule" id="PRU00146"/>
    </source>
</evidence>
<dbReference type="SUPFAM" id="SSF57903">
    <property type="entry name" value="FYVE/PHD zinc finger"/>
    <property type="match status" value="1"/>
</dbReference>
<keyword evidence="5 8" id="KW-0863">Zinc-finger</keyword>
<feature type="compositionally biased region" description="Basic and acidic residues" evidence="9">
    <location>
        <begin position="1106"/>
        <end position="1133"/>
    </location>
</feature>
<dbReference type="InterPro" id="IPR001965">
    <property type="entry name" value="Znf_PHD"/>
</dbReference>
<feature type="region of interest" description="Disordered" evidence="9">
    <location>
        <begin position="1043"/>
        <end position="1184"/>
    </location>
</feature>
<dbReference type="PROSITE" id="PS01359">
    <property type="entry name" value="ZF_PHD_1"/>
    <property type="match status" value="1"/>
</dbReference>
<sequence length="1184" mass="128464">MATRSRTRSGAAKSSAKPESVKHTKQAVKKEESPAAVLHDGAKPSSKPPPTKSVGKRGKGKVSAVVPEVVCTCSRGHDGDPMIHCAECNKWYHFVCVDLAERDADDITLYICPPCSKATGLCSTMSITQLYERNGSVNDATVLSTPVYNTIRPFYCAQLMSWEGLDAFEEREGPTHPKTRAQSRTKTPAPPKSIPSEESAESGASEDEYVADENEEPVKDRSKSSKKRTVNAVQSSEPESDGDIAPRKRTRRFTKSTTSSTPKRQVDIKRKASMSDARTPLKKQKSISNGSDLDATRRYCLGKFEEVFKKIFLAPLEKKEETAAEGTTSNSVASEPLDELTDEQKEAVEKSKTFAADLERCIFEGYADHDKVPPTAGSNYKDRVLMLTFNLGQKDRDFIHQRIISSSITPKELSAMSSAELADEASQQERKKAEQEALEHSILQKIVAPRAKITHKGLQDIEYHDEPVTIPAPSNDVQLRKEAEAEERRERERNARLKPQQRQRTMSVSVASESASVPPTPTADSWGAPPPVPGHSRDVRASPSQQTAQPLFVQTGSDMVQDSPAPELNLADLINIEEVSPTSEALPAPPVSTITPVDHATDAGPFSPPSAADLQTPPSPTTAFSPFAYPPSNKQSFNLSTLWTNNKEQQDEDDAAQQPMSTTPPPLSPPTMKDDAFDEDDMVESPVEQDDEQDFDMFLDEPAQEKAPEGLKPVEALPEVWKGKISMPLDSTIPAETPIIARQIAGTPLQTDSLLWKTLFPSDPLRIDGRVAVESSAKYLLQMRLNAAKELYAVVLSPASEADEAAFKTTSDFLTSKGRHGLVFPWGSRPKEHHPGRELYMIPLAANEPIPEYIELLDNLQLPKDRTRNYMIGIWILNKGKLAPPPPVPSPAPLQPKPLNPLQHAMPPASTYTGNPSSTPHAPNPLGGTPPSIYHPPPPPMSNSRGGIPQAMYHPSPPPSIPNPHGDIYQPAYRPTPPPIAPPPHIPSSTPTAPPVPPAPVAAIDPAALAAEVASLTPEQIQNVLRTLQLTGTNPATIPGLPQLAAAAAGPPPRGPIPPAYPPPYHPGGGHPPPPPHQPWQAAAPTPPYPHGYPPYPAPPPPPPPRHGDYAPRPQHDDWYDRERNYPGDRDGNVWRGRGRGRGRGGGGGGHGGGGSGLPPPGRPADSGWPRKSKNNNQGYDQHW</sequence>
<evidence type="ECO:0000256" key="7">
    <source>
        <dbReference type="ARBA" id="ARBA00023242"/>
    </source>
</evidence>
<evidence type="ECO:0000256" key="5">
    <source>
        <dbReference type="ARBA" id="ARBA00022771"/>
    </source>
</evidence>
<organism evidence="12 13">
    <name type="scientific">Ephemerocybe angulata</name>
    <dbReference type="NCBI Taxonomy" id="980116"/>
    <lineage>
        <taxon>Eukaryota</taxon>
        <taxon>Fungi</taxon>
        <taxon>Dikarya</taxon>
        <taxon>Basidiomycota</taxon>
        <taxon>Agaricomycotina</taxon>
        <taxon>Agaricomycetes</taxon>
        <taxon>Agaricomycetidae</taxon>
        <taxon>Agaricales</taxon>
        <taxon>Agaricineae</taxon>
        <taxon>Psathyrellaceae</taxon>
        <taxon>Ephemerocybe</taxon>
    </lineage>
</organism>
<gene>
    <name evidence="12" type="ORF">D9611_012457</name>
</gene>
<dbReference type="AlphaFoldDB" id="A0A8H5FJ63"/>
<feature type="compositionally biased region" description="Pro residues" evidence="9">
    <location>
        <begin position="1050"/>
        <end position="1078"/>
    </location>
</feature>
<dbReference type="SMART" id="SM00510">
    <property type="entry name" value="TFS2M"/>
    <property type="match status" value="1"/>
</dbReference>
<dbReference type="EMBL" id="JAACJK010000014">
    <property type="protein sequence ID" value="KAF5338338.1"/>
    <property type="molecule type" value="Genomic_DNA"/>
</dbReference>
<dbReference type="SMART" id="SM00249">
    <property type="entry name" value="PHD"/>
    <property type="match status" value="1"/>
</dbReference>
<keyword evidence="6" id="KW-0862">Zinc</keyword>
<dbReference type="Proteomes" id="UP000541558">
    <property type="component" value="Unassembled WGS sequence"/>
</dbReference>
<dbReference type="OrthoDB" id="436852at2759"/>
<protein>
    <recommendedName>
        <fullName evidence="3">Transcription factor BYE1</fullName>
    </recommendedName>
</protein>
<dbReference type="SUPFAM" id="SSF46942">
    <property type="entry name" value="Elongation factor TFIIS domain 2"/>
    <property type="match status" value="1"/>
</dbReference>
<evidence type="ECO:0000313" key="13">
    <source>
        <dbReference type="Proteomes" id="UP000541558"/>
    </source>
</evidence>
<feature type="compositionally biased region" description="Acidic residues" evidence="9">
    <location>
        <begin position="198"/>
        <end position="215"/>
    </location>
</feature>
<proteinExistence type="inferred from homology"/>
<dbReference type="PANTHER" id="PTHR11477:SF0">
    <property type="entry name" value="IP08861P-RELATED"/>
    <property type="match status" value="1"/>
</dbReference>
<dbReference type="GO" id="GO:0005634">
    <property type="term" value="C:nucleus"/>
    <property type="evidence" value="ECO:0007669"/>
    <property type="project" value="TreeGrafter"/>
</dbReference>
<feature type="compositionally biased region" description="Gly residues" evidence="9">
    <location>
        <begin position="1144"/>
        <end position="1157"/>
    </location>
</feature>
<dbReference type="Pfam" id="PF07500">
    <property type="entry name" value="TFIIS_M"/>
    <property type="match status" value="1"/>
</dbReference>
<name>A0A8H5FJ63_9AGAR</name>
<feature type="region of interest" description="Disordered" evidence="9">
    <location>
        <begin position="886"/>
        <end position="999"/>
    </location>
</feature>
<dbReference type="Pfam" id="PF07744">
    <property type="entry name" value="SPOC"/>
    <property type="match status" value="1"/>
</dbReference>
<evidence type="ECO:0000256" key="2">
    <source>
        <dbReference type="ARBA" id="ARBA00011050"/>
    </source>
</evidence>
<dbReference type="InterPro" id="IPR012921">
    <property type="entry name" value="SPOC_C"/>
</dbReference>
<dbReference type="PANTHER" id="PTHR11477">
    <property type="entry name" value="TRANSCRIPTION FACTOR S-II ZINC FINGER DOMAIN-CONTAINING PROTEIN"/>
    <property type="match status" value="1"/>
</dbReference>
<evidence type="ECO:0000256" key="9">
    <source>
        <dbReference type="SAM" id="MobiDB-lite"/>
    </source>
</evidence>
<feature type="compositionally biased region" description="Pro residues" evidence="9">
    <location>
        <begin position="886"/>
        <end position="899"/>
    </location>
</feature>
<accession>A0A8H5FJ63</accession>
<dbReference type="Gene3D" id="1.10.472.30">
    <property type="entry name" value="Transcription elongation factor S-II, central domain"/>
    <property type="match status" value="1"/>
</dbReference>
<dbReference type="InterPro" id="IPR013083">
    <property type="entry name" value="Znf_RING/FYVE/PHD"/>
</dbReference>
<keyword evidence="4" id="KW-0479">Metal-binding</keyword>
<feature type="compositionally biased region" description="Pro residues" evidence="9">
    <location>
        <begin position="1085"/>
        <end position="1105"/>
    </location>
</feature>
<feature type="region of interest" description="Disordered" evidence="9">
    <location>
        <begin position="571"/>
        <end position="677"/>
    </location>
</feature>
<dbReference type="PROSITE" id="PS50016">
    <property type="entry name" value="ZF_PHD_2"/>
    <property type="match status" value="1"/>
</dbReference>
<dbReference type="Pfam" id="PF00628">
    <property type="entry name" value="PHD"/>
    <property type="match status" value="1"/>
</dbReference>
<dbReference type="InterPro" id="IPR019786">
    <property type="entry name" value="Zinc_finger_PHD-type_CS"/>
</dbReference>
<dbReference type="PROSITE" id="PS51321">
    <property type="entry name" value="TFIIS_CENTRAL"/>
    <property type="match status" value="1"/>
</dbReference>
<dbReference type="InterPro" id="IPR036575">
    <property type="entry name" value="TFIIS_cen_dom_sf"/>
</dbReference>
<feature type="compositionally biased region" description="Basic and acidic residues" evidence="9">
    <location>
        <begin position="478"/>
        <end position="495"/>
    </location>
</feature>
<comment type="caution">
    <text evidence="12">The sequence shown here is derived from an EMBL/GenBank/DDBJ whole genome shotgun (WGS) entry which is preliminary data.</text>
</comment>
<evidence type="ECO:0000256" key="1">
    <source>
        <dbReference type="ARBA" id="ARBA00002311"/>
    </source>
</evidence>
<feature type="compositionally biased region" description="Polar residues" evidence="9">
    <location>
        <begin position="910"/>
        <end position="921"/>
    </location>
</feature>
<keyword evidence="13" id="KW-1185">Reference proteome</keyword>
<feature type="compositionally biased region" description="Pro residues" evidence="9">
    <location>
        <begin position="974"/>
        <end position="999"/>
    </location>
</feature>
<evidence type="ECO:0000313" key="12">
    <source>
        <dbReference type="EMBL" id="KAF5338338.1"/>
    </source>
</evidence>
<feature type="compositionally biased region" description="Polar residues" evidence="9">
    <location>
        <begin position="632"/>
        <end position="647"/>
    </location>
</feature>
<evidence type="ECO:0000256" key="4">
    <source>
        <dbReference type="ARBA" id="ARBA00022723"/>
    </source>
</evidence>
<dbReference type="GO" id="GO:0006351">
    <property type="term" value="P:DNA-templated transcription"/>
    <property type="evidence" value="ECO:0007669"/>
    <property type="project" value="InterPro"/>
</dbReference>
<feature type="compositionally biased region" description="Polar residues" evidence="9">
    <location>
        <begin position="1175"/>
        <end position="1184"/>
    </location>
</feature>
<dbReference type="PRINTS" id="PR01217">
    <property type="entry name" value="PRICHEXTENSN"/>
</dbReference>